<keyword evidence="2" id="KW-1185">Reference proteome</keyword>
<evidence type="ECO:0000313" key="1">
    <source>
        <dbReference type="EMBL" id="KAI3365672.1"/>
    </source>
</evidence>
<comment type="caution">
    <text evidence="1">The sequence shown here is derived from an EMBL/GenBank/DDBJ whole genome shotgun (WGS) entry which is preliminary data.</text>
</comment>
<dbReference type="Proteomes" id="UP000831701">
    <property type="component" value="Chromosome 12"/>
</dbReference>
<sequence length="474" mass="52386">KEMGIIGNIKDTVSKAVFSPSTLMSGRGGLHMAQIILSLVTFILAAFRGGSSHTYWNYAMFTWAFCPIMTLIITIIEMLKLDVILNLCMDWSDFTTGMAMSSTLMTVSVAITYANFYACLKCLYGLIVSAFAFLCALVYTLEVVKDKFLDKKKGSYLAALPGFWKVLEAFVSCMIFISLTGYRDRPALILCVIAYAIPFPILPLIIATNILKKLKKCLPFNLDRGRMVSPWGVWCEFVWVFCITVPLVLSVVEAKMWHILLAVFLPNWADLTCGLTTLCAAMIASATVIFAAVFVCLSCFVNILCFILSLAATVVFVIDAVLQRKMFPSGYMCSLRGGLRTAEAFVACIILSAAADHFVSGEWFFRPLGMTCSIVVFAACLLVTVVIIVLHLLKLLQCLLSFGLNKMELAFNAVAVLLYLLAVLLWAAFGYKRSMYNPYTCDKCSFVDMNTVVIGAIVNLVLYIVDLVLSFKSC</sequence>
<accession>A0ACB8WCW1</accession>
<evidence type="ECO:0000313" key="2">
    <source>
        <dbReference type="Proteomes" id="UP000831701"/>
    </source>
</evidence>
<name>A0ACB8WCW1_9TELE</name>
<gene>
    <name evidence="1" type="ORF">L3Q82_010739</name>
</gene>
<reference evidence="1" key="1">
    <citation type="submission" date="2022-04" db="EMBL/GenBank/DDBJ databases">
        <title>Jade perch genome.</title>
        <authorList>
            <person name="Chao B."/>
        </authorList>
    </citation>
    <scope>NUCLEOTIDE SEQUENCE</scope>
    <source>
        <strain evidence="1">CB-2022</strain>
    </source>
</reference>
<feature type="non-terminal residue" evidence="1">
    <location>
        <position position="1"/>
    </location>
</feature>
<protein>
    <submittedName>
        <fullName evidence="1">Uncharacterized protein</fullName>
    </submittedName>
</protein>
<proteinExistence type="predicted"/>
<dbReference type="EMBL" id="CM041542">
    <property type="protein sequence ID" value="KAI3365672.1"/>
    <property type="molecule type" value="Genomic_DNA"/>
</dbReference>
<organism evidence="1 2">
    <name type="scientific">Scortum barcoo</name>
    <name type="common">barcoo grunter</name>
    <dbReference type="NCBI Taxonomy" id="214431"/>
    <lineage>
        <taxon>Eukaryota</taxon>
        <taxon>Metazoa</taxon>
        <taxon>Chordata</taxon>
        <taxon>Craniata</taxon>
        <taxon>Vertebrata</taxon>
        <taxon>Euteleostomi</taxon>
        <taxon>Actinopterygii</taxon>
        <taxon>Neopterygii</taxon>
        <taxon>Teleostei</taxon>
        <taxon>Neoteleostei</taxon>
        <taxon>Acanthomorphata</taxon>
        <taxon>Eupercaria</taxon>
        <taxon>Centrarchiformes</taxon>
        <taxon>Terapontoidei</taxon>
        <taxon>Terapontidae</taxon>
        <taxon>Scortum</taxon>
    </lineage>
</organism>